<dbReference type="Pfam" id="PF05569">
    <property type="entry name" value="Peptidase_M56"/>
    <property type="match status" value="1"/>
</dbReference>
<evidence type="ECO:0000313" key="4">
    <source>
        <dbReference type="Proteomes" id="UP001208649"/>
    </source>
</evidence>
<evidence type="ECO:0000313" key="3">
    <source>
        <dbReference type="EMBL" id="MCU7617389.1"/>
    </source>
</evidence>
<dbReference type="RefSeq" id="WP_263002834.1">
    <property type="nucleotide sequence ID" value="NZ_JAOTEM010000002.1"/>
</dbReference>
<sequence>METIILKIILCSGIILGLYYLFLAKEKTFIFNRFYLLLGLVFSYSIPFATIETRQIEDKKSTIIIEQDIPQQVLQNPTVTQSETFDYIQFLWIAYFIISGILILKVLYSIIKIKRLKGKKIIYQNRNVILLKKEIAPFSFLSTIYLSEKYFKDQKIDERIFLHEEIHVKQKHSFDVLLIEVVKAFSWFNPFIYFYKNAMITNHEFLADEEVISQKENIKNYQELILNEVLKQQNLPLTHRFNFNNTKKRFIMMTKRNSKFAEAKKYLAIPIFAVLAVLFAERVYANESTENLIKSNTISDDPYTEFKKILSKYSELLAKKQYAEFEKRISDEERLKLADLYGKLTDQQQNEQPILFLNLSDYKKVVPTEKQINDFSNLQDYLVVIDGKIVNNSELKKFKSSDFSYSSVNSSSDKPFNVTLMTNSYFKKYVEEKNPVMAFISSDITPPISRKSLINDTITPRKTNNAKVLKRNSTKDKDLSIPAPHPPSANFVQASFPEGMNVLRSKVAQNFNGSVFKGDEGTVKSAVYIVIDVNGNIDKVIATGDSKIFNNESERAVKSVVANTKWKPATDNGKPVKTTFSLPLTMTFESAKKTQ</sequence>
<dbReference type="InterPro" id="IPR052173">
    <property type="entry name" value="Beta-lactam_resp_regulator"/>
</dbReference>
<dbReference type="PANTHER" id="PTHR34978:SF3">
    <property type="entry name" value="SLR0241 PROTEIN"/>
    <property type="match status" value="1"/>
</dbReference>
<reference evidence="4" key="1">
    <citation type="submission" date="2023-07" db="EMBL/GenBank/DDBJ databases">
        <title>Chryseobacterium sp. strain PBS4-4 Genome sequencing and assembly.</title>
        <authorList>
            <person name="Jung Y."/>
        </authorList>
    </citation>
    <scope>NUCLEOTIDE SEQUENCE [LARGE SCALE GENOMIC DNA]</scope>
    <source>
        <strain evidence="4">PBS4-4</strain>
    </source>
</reference>
<accession>A0ABT2W7K8</accession>
<dbReference type="CDD" id="cd07341">
    <property type="entry name" value="M56_BlaR1_MecR1_like"/>
    <property type="match status" value="1"/>
</dbReference>
<dbReference type="InterPro" id="IPR008756">
    <property type="entry name" value="Peptidase_M56"/>
</dbReference>
<dbReference type="Gene3D" id="3.30.1150.10">
    <property type="match status" value="1"/>
</dbReference>
<comment type="caution">
    <text evidence="3">The sequence shown here is derived from an EMBL/GenBank/DDBJ whole genome shotgun (WGS) entry which is preliminary data.</text>
</comment>
<feature type="transmembrane region" description="Helical" evidence="1">
    <location>
        <begin position="266"/>
        <end position="285"/>
    </location>
</feature>
<gene>
    <name evidence="3" type="ORF">NZ698_09280</name>
</gene>
<dbReference type="Proteomes" id="UP001208649">
    <property type="component" value="Unassembled WGS sequence"/>
</dbReference>
<feature type="transmembrane region" description="Helical" evidence="1">
    <location>
        <begin position="34"/>
        <end position="51"/>
    </location>
</feature>
<feature type="transmembrane region" description="Helical" evidence="1">
    <location>
        <begin position="90"/>
        <end position="111"/>
    </location>
</feature>
<protein>
    <submittedName>
        <fullName evidence="3">M56 family metallopeptidase</fullName>
    </submittedName>
</protein>
<keyword evidence="1" id="KW-1133">Transmembrane helix</keyword>
<dbReference type="SUPFAM" id="SSF74653">
    <property type="entry name" value="TolA/TonB C-terminal domain"/>
    <property type="match status" value="1"/>
</dbReference>
<dbReference type="PANTHER" id="PTHR34978">
    <property type="entry name" value="POSSIBLE SENSOR-TRANSDUCER PROTEIN BLAR"/>
    <property type="match status" value="1"/>
</dbReference>
<dbReference type="EMBL" id="JAOTEM010000002">
    <property type="protein sequence ID" value="MCU7617389.1"/>
    <property type="molecule type" value="Genomic_DNA"/>
</dbReference>
<evidence type="ECO:0000259" key="2">
    <source>
        <dbReference type="Pfam" id="PF05569"/>
    </source>
</evidence>
<proteinExistence type="predicted"/>
<keyword evidence="4" id="KW-1185">Reference proteome</keyword>
<feature type="transmembrane region" description="Helical" evidence="1">
    <location>
        <begin position="6"/>
        <end position="22"/>
    </location>
</feature>
<organism evidence="3 4">
    <name type="scientific">Chryseobacterium edaphi</name>
    <dbReference type="NCBI Taxonomy" id="2976532"/>
    <lineage>
        <taxon>Bacteria</taxon>
        <taxon>Pseudomonadati</taxon>
        <taxon>Bacteroidota</taxon>
        <taxon>Flavobacteriia</taxon>
        <taxon>Flavobacteriales</taxon>
        <taxon>Weeksellaceae</taxon>
        <taxon>Chryseobacterium group</taxon>
        <taxon>Chryseobacterium</taxon>
    </lineage>
</organism>
<keyword evidence="1" id="KW-0812">Transmembrane</keyword>
<feature type="domain" description="Peptidase M56" evidence="2">
    <location>
        <begin position="57"/>
        <end position="252"/>
    </location>
</feature>
<keyword evidence="1" id="KW-0472">Membrane</keyword>
<evidence type="ECO:0000256" key="1">
    <source>
        <dbReference type="SAM" id="Phobius"/>
    </source>
</evidence>
<name>A0ABT2W7K8_9FLAO</name>